<name>A0A4R8TIK5_9PEZI</name>
<evidence type="ECO:0000259" key="2">
    <source>
        <dbReference type="Pfam" id="PF14420"/>
    </source>
</evidence>
<feature type="region of interest" description="Disordered" evidence="1">
    <location>
        <begin position="55"/>
        <end position="88"/>
    </location>
</feature>
<feature type="compositionally biased region" description="Basic and acidic residues" evidence="1">
    <location>
        <begin position="62"/>
        <end position="71"/>
    </location>
</feature>
<proteinExistence type="predicted"/>
<dbReference type="Pfam" id="PF14420">
    <property type="entry name" value="Clr5"/>
    <property type="match status" value="1"/>
</dbReference>
<reference evidence="3 4" key="1">
    <citation type="submission" date="2018-11" db="EMBL/GenBank/DDBJ databases">
        <title>Genome sequence and assembly of Colletotrichum sidae.</title>
        <authorList>
            <person name="Gan P."/>
            <person name="Shirasu K."/>
        </authorList>
    </citation>
    <scope>NUCLEOTIDE SEQUENCE [LARGE SCALE GENOMIC DNA]</scope>
    <source>
        <strain evidence="3 4">CBS 518.97</strain>
    </source>
</reference>
<dbReference type="Proteomes" id="UP000295604">
    <property type="component" value="Unassembled WGS sequence"/>
</dbReference>
<organism evidence="3 4">
    <name type="scientific">Colletotrichum sidae</name>
    <dbReference type="NCBI Taxonomy" id="1347389"/>
    <lineage>
        <taxon>Eukaryota</taxon>
        <taxon>Fungi</taxon>
        <taxon>Dikarya</taxon>
        <taxon>Ascomycota</taxon>
        <taxon>Pezizomycotina</taxon>
        <taxon>Sordariomycetes</taxon>
        <taxon>Hypocreomycetidae</taxon>
        <taxon>Glomerellales</taxon>
        <taxon>Glomerellaceae</taxon>
        <taxon>Colletotrichum</taxon>
        <taxon>Colletotrichum orbiculare species complex</taxon>
    </lineage>
</organism>
<comment type="caution">
    <text evidence="3">The sequence shown here is derived from an EMBL/GenBank/DDBJ whole genome shotgun (WGS) entry which is preliminary data.</text>
</comment>
<keyword evidence="4" id="KW-1185">Reference proteome</keyword>
<accession>A0A4R8TIK5</accession>
<dbReference type="PANTHER" id="PTHR38788:SF3">
    <property type="entry name" value="CLR5 DOMAIN-CONTAINING PROTEIN"/>
    <property type="match status" value="1"/>
</dbReference>
<gene>
    <name evidence="3" type="ORF">C8034_v010991</name>
</gene>
<evidence type="ECO:0000313" key="3">
    <source>
        <dbReference type="EMBL" id="TEA18278.1"/>
    </source>
</evidence>
<dbReference type="InterPro" id="IPR025676">
    <property type="entry name" value="Clr5_dom"/>
</dbReference>
<evidence type="ECO:0000313" key="4">
    <source>
        <dbReference type="Proteomes" id="UP000295604"/>
    </source>
</evidence>
<dbReference type="AlphaFoldDB" id="A0A4R8TIK5"/>
<feature type="domain" description="Clr5" evidence="2">
    <location>
        <begin position="89"/>
        <end position="140"/>
    </location>
</feature>
<dbReference type="EMBL" id="QAPF01000068">
    <property type="protein sequence ID" value="TEA18278.1"/>
    <property type="molecule type" value="Genomic_DNA"/>
</dbReference>
<sequence length="579" mass="66169">MDFSTAAAKDLFLDFGDNDDLGVLAALSHNDPEMIDASPYARPPGLFSPTLVLRPATPAPPAHDDDIRNRDSTWSYATGQRPPYPETSPDWLSKKEVIRRLYLVDNLPLREIVDIMAKDHAFLATERMYKRRFLEWKWKKYNSKSLRASQANGDTVERSQGYNTCRRPFKRHYIGSSTVASKQVASKVGFPRGRQAEAERASCLLSSASRMVPFGKSSDRRLQALCASTRDLICGWSRQYPIWDHLQNFTLPPLPPGIVSVKESFHSSWRFFRNEDCNRGGLLLRQAFRGLEAILDNDPMETFRHLFLQIPYELRMEAVDKLYFSHIGELLKLKRPGQPVTQIATLLNEMLTESYEEYCSGLEHLHHAALDFATEVWGTEDVKTLDFMMEVDNLDDNLNSQWSTQISENLQRLKLQASESLGPDSLDVLWLEGEELETSCNPSEAMGLHAEHVSRLHTYMGNASFEEWEDLDIISLLAFAHWSLCQLLEESGDVEASIPYCRESIRVLSHASEMAMDEWHKEKLALQSLRFSLKLVEDLDNLNMCEEADRLRSNIAASENLRGLEKKDMQEAWPDVVLM</sequence>
<dbReference type="PANTHER" id="PTHR38788">
    <property type="entry name" value="CLR5 DOMAIN-CONTAINING PROTEIN"/>
    <property type="match status" value="1"/>
</dbReference>
<protein>
    <recommendedName>
        <fullName evidence="2">Clr5 domain-containing protein</fullName>
    </recommendedName>
</protein>
<evidence type="ECO:0000256" key="1">
    <source>
        <dbReference type="SAM" id="MobiDB-lite"/>
    </source>
</evidence>